<protein>
    <submittedName>
        <fullName evidence="5">Putative hydrolase of the HAD superfamily</fullName>
    </submittedName>
</protein>
<dbReference type="AlphaFoldDB" id="A0A1I6JSF5"/>
<dbReference type="Gene3D" id="1.10.150.520">
    <property type="match status" value="1"/>
</dbReference>
<accession>A0A1I6JSF5</accession>
<gene>
    <name evidence="5" type="ORF">SAMN04488010_2953</name>
</gene>
<evidence type="ECO:0000313" key="5">
    <source>
        <dbReference type="EMBL" id="SFR81924.1"/>
    </source>
</evidence>
<organism evidence="5 6">
    <name type="scientific">Maribacter stanieri</name>
    <dbReference type="NCBI Taxonomy" id="440514"/>
    <lineage>
        <taxon>Bacteria</taxon>
        <taxon>Pseudomonadati</taxon>
        <taxon>Bacteroidota</taxon>
        <taxon>Flavobacteriia</taxon>
        <taxon>Flavobacteriales</taxon>
        <taxon>Flavobacteriaceae</taxon>
        <taxon>Maribacter</taxon>
    </lineage>
</organism>
<dbReference type="Gene3D" id="3.40.50.1000">
    <property type="entry name" value="HAD superfamily/HAD-like"/>
    <property type="match status" value="1"/>
</dbReference>
<dbReference type="NCBIfam" id="TIGR01549">
    <property type="entry name" value="HAD-SF-IA-v1"/>
    <property type="match status" value="1"/>
</dbReference>
<keyword evidence="6" id="KW-1185">Reference proteome</keyword>
<evidence type="ECO:0000256" key="3">
    <source>
        <dbReference type="ARBA" id="ARBA00022801"/>
    </source>
</evidence>
<dbReference type="RefSeq" id="WP_091904012.1">
    <property type="nucleotide sequence ID" value="NZ_FOYX01000003.1"/>
</dbReference>
<keyword evidence="3 5" id="KW-0378">Hydrolase</keyword>
<dbReference type="GO" id="GO:0044281">
    <property type="term" value="P:small molecule metabolic process"/>
    <property type="evidence" value="ECO:0007669"/>
    <property type="project" value="UniProtKB-ARBA"/>
</dbReference>
<dbReference type="GO" id="GO:0016791">
    <property type="term" value="F:phosphatase activity"/>
    <property type="evidence" value="ECO:0007669"/>
    <property type="project" value="TreeGrafter"/>
</dbReference>
<evidence type="ECO:0000256" key="2">
    <source>
        <dbReference type="ARBA" id="ARBA00022723"/>
    </source>
</evidence>
<dbReference type="InterPro" id="IPR023214">
    <property type="entry name" value="HAD_sf"/>
</dbReference>
<comment type="cofactor">
    <cofactor evidence="1">
        <name>Mg(2+)</name>
        <dbReference type="ChEBI" id="CHEBI:18420"/>
    </cofactor>
</comment>
<dbReference type="SFLD" id="SFLDG01129">
    <property type="entry name" value="C1.5:_HAD__Beta-PGM__Phosphata"/>
    <property type="match status" value="1"/>
</dbReference>
<dbReference type="EMBL" id="FOYX01000003">
    <property type="protein sequence ID" value="SFR81924.1"/>
    <property type="molecule type" value="Genomic_DNA"/>
</dbReference>
<dbReference type="InterPro" id="IPR041492">
    <property type="entry name" value="HAD_2"/>
</dbReference>
<dbReference type="STRING" id="440514.SAMN04488010_2953"/>
<name>A0A1I6JSF5_9FLAO</name>
<keyword evidence="4" id="KW-0460">Magnesium</keyword>
<sequence>MDIKIDKHTALVFDLDDTLYNELEFLKSAYWEICFNLKPKDVYTLFNFVFSLYRNGENPFLYLSETFCVPIEQLLNTYRTHTPKIKPFPGVLNVIKEVKKKNGKLGIITDGRIITQSNKLKSLGIWEDIDCCIISESIGSEKPNLKNFKLVEEDLKLNTYYYFGDNFKKDFIAPLVLGWHTVGVMDNGMNIHPNSCDFQLNVPEYLIRSFEEVSII</sequence>
<dbReference type="Pfam" id="PF13419">
    <property type="entry name" value="HAD_2"/>
    <property type="match status" value="1"/>
</dbReference>
<dbReference type="PANTHER" id="PTHR46470">
    <property type="entry name" value="N-ACYLNEURAMINATE-9-PHOSPHATASE"/>
    <property type="match status" value="1"/>
</dbReference>
<keyword evidence="2" id="KW-0479">Metal-binding</keyword>
<evidence type="ECO:0000256" key="1">
    <source>
        <dbReference type="ARBA" id="ARBA00001946"/>
    </source>
</evidence>
<dbReference type="SFLD" id="SFLDS00003">
    <property type="entry name" value="Haloacid_Dehalogenase"/>
    <property type="match status" value="1"/>
</dbReference>
<dbReference type="Proteomes" id="UP000199462">
    <property type="component" value="Unassembled WGS sequence"/>
</dbReference>
<dbReference type="SUPFAM" id="SSF56784">
    <property type="entry name" value="HAD-like"/>
    <property type="match status" value="1"/>
</dbReference>
<proteinExistence type="predicted"/>
<evidence type="ECO:0000313" key="6">
    <source>
        <dbReference type="Proteomes" id="UP000199462"/>
    </source>
</evidence>
<evidence type="ECO:0000256" key="4">
    <source>
        <dbReference type="ARBA" id="ARBA00022842"/>
    </source>
</evidence>
<dbReference type="InterPro" id="IPR006439">
    <property type="entry name" value="HAD-SF_hydro_IA"/>
</dbReference>
<dbReference type="InterPro" id="IPR051400">
    <property type="entry name" value="HAD-like_hydrolase"/>
</dbReference>
<dbReference type="PANTHER" id="PTHR46470:SF2">
    <property type="entry name" value="GLYCERALDEHYDE 3-PHOSPHATE PHOSPHATASE"/>
    <property type="match status" value="1"/>
</dbReference>
<dbReference type="GO" id="GO:0046872">
    <property type="term" value="F:metal ion binding"/>
    <property type="evidence" value="ECO:0007669"/>
    <property type="project" value="UniProtKB-KW"/>
</dbReference>
<reference evidence="6" key="1">
    <citation type="submission" date="2016-10" db="EMBL/GenBank/DDBJ databases">
        <authorList>
            <person name="Varghese N."/>
            <person name="Submissions S."/>
        </authorList>
    </citation>
    <scope>NUCLEOTIDE SEQUENCE [LARGE SCALE GENOMIC DNA]</scope>
    <source>
        <strain evidence="6">DSM 19891</strain>
    </source>
</reference>
<dbReference type="InterPro" id="IPR036412">
    <property type="entry name" value="HAD-like_sf"/>
</dbReference>